<evidence type="ECO:0000313" key="9">
    <source>
        <dbReference type="EMBL" id="AGY58574.1"/>
    </source>
</evidence>
<dbReference type="PANTHER" id="PTHR12815:SF47">
    <property type="entry name" value="TRANSLOCATION AND ASSEMBLY MODULE SUBUNIT TAMA"/>
    <property type="match status" value="1"/>
</dbReference>
<feature type="region of interest" description="Disordered" evidence="6">
    <location>
        <begin position="34"/>
        <end position="94"/>
    </location>
</feature>
<evidence type="ECO:0000259" key="8">
    <source>
        <dbReference type="PROSITE" id="PS51779"/>
    </source>
</evidence>
<dbReference type="Proteomes" id="UP000017396">
    <property type="component" value="Chromosome"/>
</dbReference>
<comment type="subcellular location">
    <subcellularLocation>
        <location evidence="1">Membrane</location>
    </subcellularLocation>
</comment>
<dbReference type="InterPro" id="IPR010827">
    <property type="entry name" value="BamA/TamA_POTRA"/>
</dbReference>
<feature type="compositionally biased region" description="Low complexity" evidence="6">
    <location>
        <begin position="36"/>
        <end position="46"/>
    </location>
</feature>
<dbReference type="Gene3D" id="3.10.20.310">
    <property type="entry name" value="membrane protein fhac"/>
    <property type="match status" value="3"/>
</dbReference>
<dbReference type="PATRIC" id="fig|1183438.3.peg.2288"/>
<keyword evidence="10" id="KW-1185">Reference proteome</keyword>
<dbReference type="PANTHER" id="PTHR12815">
    <property type="entry name" value="SORTING AND ASSEMBLY MACHINERY SAMM50 PROTEIN FAMILY MEMBER"/>
    <property type="match status" value="1"/>
</dbReference>
<sequence length="669" mass="70794">MHPSLSRLTIAQATLTALVAGQCLVIPSVLAQESNPTATPPATTAAPTPPAASGGSPFGQTNPAASPFGQVQSSPAPSTGGEPAADQAGSKSTEPQVLVAEVRVVATKGQLGQSLEERVYDAIRTRPGQTTTRSQLQQDINAVFATGYFADVKATPEDTPLGVRVTFDVSPNPILEGVSAEGATLLPKQVVEDTFKPQVGQTLNFGELQRGVKSIEEWYAERGYVLAKVADVQSTPDGKVKLVVTEGVIEDIRVKGNTRTRDFIVTREVGLKPGDVFNRNAIQRDLQRVYGLSIFKDVSLDLAQGQDPQKVVVNVKVEEKSTGSIAAGAGVNSAYGFFGTLSLQEANLGGNNQKAGLDVQGGGQILLFNLSFTDPWIAGDPNRTSYTANLFNRQQFSYVFNGGGVGVLNPRTGFIETPRENRLGLGLVFGRPLENGWRASAGTRFETVQLRDYLGRAYTVDNQGNPLTVSGTGTDKLFFLQGALVRDTRDNPNTPRSGSVLRGSLDQSVGLLGDAFFTRPTVSYSQYIPVDVLPWGKGKQVLAFNSSIGTVFGSLPPYEAFTLGGGNSVRGYYEGSLGTGRSYMINSVELRAPIFDPVGAALFIDYGDTIGSQASVLGAPGLVRGKPGGGLGYGIGLRIQSPLGPLRIDFAANTQGLPSQVHFGLGEKF</sequence>
<keyword evidence="2" id="KW-0812">Transmembrane</keyword>
<evidence type="ECO:0000256" key="6">
    <source>
        <dbReference type="SAM" id="MobiDB-lite"/>
    </source>
</evidence>
<dbReference type="EMBL" id="CP003587">
    <property type="protein sequence ID" value="AGY58574.1"/>
    <property type="molecule type" value="Genomic_DNA"/>
</dbReference>
<evidence type="ECO:0000256" key="4">
    <source>
        <dbReference type="ARBA" id="ARBA00023136"/>
    </source>
</evidence>
<feature type="signal peptide" evidence="7">
    <location>
        <begin position="1"/>
        <end position="31"/>
    </location>
</feature>
<evidence type="ECO:0000256" key="1">
    <source>
        <dbReference type="ARBA" id="ARBA00004370"/>
    </source>
</evidence>
<keyword evidence="3 7" id="KW-0732">Signal</keyword>
<evidence type="ECO:0000256" key="2">
    <source>
        <dbReference type="ARBA" id="ARBA00022692"/>
    </source>
</evidence>
<dbReference type="Pfam" id="PF01103">
    <property type="entry name" value="Omp85"/>
    <property type="match status" value="1"/>
</dbReference>
<feature type="chain" id="PRO_5004664067" evidence="7">
    <location>
        <begin position="32"/>
        <end position="669"/>
    </location>
</feature>
<dbReference type="InterPro" id="IPR034746">
    <property type="entry name" value="POTRA"/>
</dbReference>
<evidence type="ECO:0000313" key="10">
    <source>
        <dbReference type="Proteomes" id="UP000017396"/>
    </source>
</evidence>
<dbReference type="eggNOG" id="COG4775">
    <property type="taxonomic scope" value="Bacteria"/>
</dbReference>
<dbReference type="Pfam" id="PF07244">
    <property type="entry name" value="POTRA"/>
    <property type="match status" value="2"/>
</dbReference>
<organism evidence="9 10">
    <name type="scientific">Gloeobacter kilaueensis (strain ATCC BAA-2537 / CCAP 1431/1 / ULC 316 / JS1)</name>
    <dbReference type="NCBI Taxonomy" id="1183438"/>
    <lineage>
        <taxon>Bacteria</taxon>
        <taxon>Bacillati</taxon>
        <taxon>Cyanobacteriota</taxon>
        <taxon>Cyanophyceae</taxon>
        <taxon>Gloeobacterales</taxon>
        <taxon>Gloeobacteraceae</taxon>
        <taxon>Gloeobacter</taxon>
    </lineage>
</organism>
<dbReference type="Gene3D" id="2.40.160.50">
    <property type="entry name" value="membrane protein fhac: a member of the omp85/tpsb transporter family"/>
    <property type="match status" value="1"/>
</dbReference>
<keyword evidence="5" id="KW-0998">Cell outer membrane</keyword>
<gene>
    <name evidence="9" type="primary">yaeT</name>
    <name evidence="9" type="ORF">GKIL_2328</name>
</gene>
<evidence type="ECO:0000256" key="3">
    <source>
        <dbReference type="ARBA" id="ARBA00022729"/>
    </source>
</evidence>
<dbReference type="OrthoDB" id="9776356at2"/>
<reference evidence="9 10" key="1">
    <citation type="journal article" date="2013" name="PLoS ONE">
        <title>Cultivation and Complete Genome Sequencing of Gloeobacter kilaueensis sp. nov., from a Lava Cave in Kilauea Caldera, Hawai'i.</title>
        <authorList>
            <person name="Saw J.H."/>
            <person name="Schatz M."/>
            <person name="Brown M.V."/>
            <person name="Kunkel D.D."/>
            <person name="Foster J.S."/>
            <person name="Shick H."/>
            <person name="Christensen S."/>
            <person name="Hou S."/>
            <person name="Wan X."/>
            <person name="Donachie S.P."/>
        </authorList>
    </citation>
    <scope>NUCLEOTIDE SEQUENCE [LARGE SCALE GENOMIC DNA]</scope>
    <source>
        <strain evidence="10">JS</strain>
    </source>
</reference>
<protein>
    <submittedName>
        <fullName evidence="9">Surface antigen (D15)</fullName>
    </submittedName>
</protein>
<name>U5QLS6_GLOK1</name>
<evidence type="ECO:0000256" key="7">
    <source>
        <dbReference type="SAM" id="SignalP"/>
    </source>
</evidence>
<proteinExistence type="predicted"/>
<dbReference type="InterPro" id="IPR013686">
    <property type="entry name" value="Polypept-transport_assoc_ShlB"/>
</dbReference>
<dbReference type="Pfam" id="PF08479">
    <property type="entry name" value="POTRA_2"/>
    <property type="match status" value="1"/>
</dbReference>
<dbReference type="HOGENOM" id="CLU_007664_2_0_3"/>
<keyword evidence="4" id="KW-0472">Membrane</keyword>
<dbReference type="STRING" id="1183438.GKIL_2328"/>
<evidence type="ECO:0000256" key="5">
    <source>
        <dbReference type="ARBA" id="ARBA00023237"/>
    </source>
</evidence>
<accession>U5QLS6</accession>
<dbReference type="AlphaFoldDB" id="U5QLS6"/>
<dbReference type="InterPro" id="IPR039910">
    <property type="entry name" value="D15-like"/>
</dbReference>
<feature type="compositionally biased region" description="Polar residues" evidence="6">
    <location>
        <begin position="58"/>
        <end position="77"/>
    </location>
</feature>
<feature type="domain" description="POTRA" evidence="8">
    <location>
        <begin position="247"/>
        <end position="320"/>
    </location>
</feature>
<dbReference type="PROSITE" id="PS51779">
    <property type="entry name" value="POTRA"/>
    <property type="match status" value="1"/>
</dbReference>
<dbReference type="KEGG" id="glj:GKIL_2328"/>
<dbReference type="InterPro" id="IPR000184">
    <property type="entry name" value="Bac_surfAg_D15"/>
</dbReference>
<dbReference type="GO" id="GO:0019867">
    <property type="term" value="C:outer membrane"/>
    <property type="evidence" value="ECO:0007669"/>
    <property type="project" value="InterPro"/>
</dbReference>